<dbReference type="FunFam" id="3.40.50.10180:FF:000001">
    <property type="entry name" value="Glycerate kinase"/>
    <property type="match status" value="1"/>
</dbReference>
<gene>
    <name evidence="7" type="ORF">HXW94_17590</name>
</gene>
<dbReference type="Gene3D" id="3.40.1480.10">
    <property type="entry name" value="MOFRL domain"/>
    <property type="match status" value="1"/>
</dbReference>
<keyword evidence="4" id="KW-0067">ATP-binding</keyword>
<evidence type="ECO:0000256" key="3">
    <source>
        <dbReference type="ARBA" id="ARBA00022777"/>
    </source>
</evidence>
<evidence type="ECO:0000256" key="4">
    <source>
        <dbReference type="ARBA" id="ARBA00022840"/>
    </source>
</evidence>
<keyword evidence="8" id="KW-1185">Reference proteome</keyword>
<dbReference type="InterPro" id="IPR038614">
    <property type="entry name" value="GK_N_sf"/>
</dbReference>
<dbReference type="SUPFAM" id="SSF82544">
    <property type="entry name" value="GckA/TtuD-like"/>
    <property type="match status" value="1"/>
</dbReference>
<dbReference type="Proteomes" id="UP000553343">
    <property type="component" value="Unassembled WGS sequence"/>
</dbReference>
<keyword evidence="2" id="KW-0547">Nucleotide-binding</keyword>
<dbReference type="AlphaFoldDB" id="A0A850T333"/>
<protein>
    <submittedName>
        <fullName evidence="7">Glycerate kinase</fullName>
    </submittedName>
</protein>
<dbReference type="Gene3D" id="3.40.50.10180">
    <property type="entry name" value="Glycerate kinase, MOFRL-like N-terminal domain"/>
    <property type="match status" value="1"/>
</dbReference>
<reference evidence="7 8" key="1">
    <citation type="submission" date="2020-06" db="EMBL/GenBank/DDBJ databases">
        <title>High-quality draft genome of sulfate reducer Desulfobacter latus type strain AcrS2 isolated from marine sediment.</title>
        <authorList>
            <person name="Hoppe M."/>
            <person name="Larsen C.K."/>
            <person name="Marshall I.P.G."/>
            <person name="Schramm A."/>
            <person name="Marietou A.G."/>
        </authorList>
    </citation>
    <scope>NUCLEOTIDE SEQUENCE [LARGE SCALE GENOMIC DNA]</scope>
    <source>
        <strain evidence="7 8">AcRS2</strain>
    </source>
</reference>
<keyword evidence="3 7" id="KW-0418">Kinase</keyword>
<dbReference type="GO" id="GO:0005524">
    <property type="term" value="F:ATP binding"/>
    <property type="evidence" value="ECO:0007669"/>
    <property type="project" value="UniProtKB-KW"/>
</dbReference>
<evidence type="ECO:0000259" key="5">
    <source>
        <dbReference type="Pfam" id="PF05161"/>
    </source>
</evidence>
<evidence type="ECO:0000313" key="8">
    <source>
        <dbReference type="Proteomes" id="UP000553343"/>
    </source>
</evidence>
<proteinExistence type="predicted"/>
<name>A0A850T333_9BACT</name>
<dbReference type="PANTHER" id="PTHR12227:SF0">
    <property type="entry name" value="GLYCERATE KINASE"/>
    <property type="match status" value="1"/>
</dbReference>
<dbReference type="FunFam" id="3.40.1480.10:FF:000002">
    <property type="entry name" value="Glycerate kinase"/>
    <property type="match status" value="1"/>
</dbReference>
<feature type="domain" description="MOFRL-associated" evidence="6">
    <location>
        <begin position="10"/>
        <end position="255"/>
    </location>
</feature>
<dbReference type="PANTHER" id="PTHR12227">
    <property type="entry name" value="GLYCERATE KINASE"/>
    <property type="match status" value="1"/>
</dbReference>
<evidence type="ECO:0000259" key="6">
    <source>
        <dbReference type="Pfam" id="PF13660"/>
    </source>
</evidence>
<evidence type="ECO:0000256" key="1">
    <source>
        <dbReference type="ARBA" id="ARBA00022679"/>
    </source>
</evidence>
<organism evidence="7 8">
    <name type="scientific">Desulfobacter latus</name>
    <dbReference type="NCBI Taxonomy" id="2292"/>
    <lineage>
        <taxon>Bacteria</taxon>
        <taxon>Pseudomonadati</taxon>
        <taxon>Thermodesulfobacteriota</taxon>
        <taxon>Desulfobacteria</taxon>
        <taxon>Desulfobacterales</taxon>
        <taxon>Desulfobacteraceae</taxon>
        <taxon>Desulfobacter</taxon>
    </lineage>
</organism>
<accession>A0A850T333</accession>
<dbReference type="EMBL" id="JACADJ010000109">
    <property type="protein sequence ID" value="NWH06770.1"/>
    <property type="molecule type" value="Genomic_DNA"/>
</dbReference>
<evidence type="ECO:0000313" key="7">
    <source>
        <dbReference type="EMBL" id="NWH06770.1"/>
    </source>
</evidence>
<dbReference type="InterPro" id="IPR007835">
    <property type="entry name" value="MOFRL"/>
</dbReference>
<dbReference type="Pfam" id="PF05161">
    <property type="entry name" value="MOFRL"/>
    <property type="match status" value="1"/>
</dbReference>
<dbReference type="GO" id="GO:0005737">
    <property type="term" value="C:cytoplasm"/>
    <property type="evidence" value="ECO:0007669"/>
    <property type="project" value="TreeGrafter"/>
</dbReference>
<dbReference type="InterPro" id="IPR037035">
    <property type="entry name" value="GK-like_C_sf"/>
</dbReference>
<dbReference type="Pfam" id="PF13660">
    <property type="entry name" value="DUF4147"/>
    <property type="match status" value="1"/>
</dbReference>
<sequence>MNPSQPRSDLKKIYQAAIKRVDPYAMVQSRVTLDKNSLHIRLDDQKIRLSLDKFEQIYVLGAGKATAPMARAMEEILGPKLYGGLISVKKGHTDTLNKIEIIEAGHPVPDENSALAARQIIDIAAKGNETTLFINLISGGGSALLACPGECRGASITLADKQKTTELLLACGAGINEINMVRKQLSGIKGGKLARHMYPATSVNLILSDVVGDNLSAIASGPTAPDVTTVAQALGIVKKYGLSSRLPARVTNMLETGARQKTAKDHISNDSIFSKVHNILLGNNLSALNAARQKAESLGYNTLVLSSRITGEAREIARVFSGMARDIALGNLPPQRPACVLAGGETTVTIKGNGKGGRNQEMALSFLQELDADPAGIENIFFLSGATDGNDGPTDAAGAFASQAVLEAGKQAGLDISEYLGRNDSYTYFDAAGQLFKPGPTNTNVCDLQILIINSV</sequence>
<dbReference type="InterPro" id="IPR025286">
    <property type="entry name" value="MOFRL_assoc_dom"/>
</dbReference>
<dbReference type="GO" id="GO:0008887">
    <property type="term" value="F:glycerate kinase activity"/>
    <property type="evidence" value="ECO:0007669"/>
    <property type="project" value="InterPro"/>
</dbReference>
<feature type="domain" description="MOFRL" evidence="5">
    <location>
        <begin position="338"/>
        <end position="447"/>
    </location>
</feature>
<evidence type="ECO:0000256" key="2">
    <source>
        <dbReference type="ARBA" id="ARBA00022741"/>
    </source>
</evidence>
<keyword evidence="1" id="KW-0808">Transferase</keyword>
<comment type="caution">
    <text evidence="7">The sequence shown here is derived from an EMBL/GenBank/DDBJ whole genome shotgun (WGS) entry which is preliminary data.</text>
</comment>
<dbReference type="InterPro" id="IPR039760">
    <property type="entry name" value="MOFRL_protein"/>
</dbReference>